<dbReference type="EMBL" id="MTYJ01000282">
    <property type="protein sequence ID" value="OWA52713.1"/>
    <property type="molecule type" value="Genomic_DNA"/>
</dbReference>
<dbReference type="AlphaFoldDB" id="A0A9X6RLR9"/>
<name>A0A9X6RLR9_HYPEX</name>
<reference evidence="3" key="1">
    <citation type="submission" date="2017-01" db="EMBL/GenBank/DDBJ databases">
        <title>Comparative genomics of anhydrobiosis in the tardigrade Hypsibius dujardini.</title>
        <authorList>
            <person name="Yoshida Y."/>
            <person name="Koutsovoulos G."/>
            <person name="Laetsch D."/>
            <person name="Stevens L."/>
            <person name="Kumar S."/>
            <person name="Horikawa D."/>
            <person name="Ishino K."/>
            <person name="Komine S."/>
            <person name="Tomita M."/>
            <person name="Blaxter M."/>
            <person name="Arakawa K."/>
        </authorList>
    </citation>
    <scope>NUCLEOTIDE SEQUENCE [LARGE SCALE GENOMIC DNA]</scope>
    <source>
        <strain evidence="3">Z151</strain>
    </source>
</reference>
<feature type="transmembrane region" description="Helical" evidence="1">
    <location>
        <begin position="208"/>
        <end position="227"/>
    </location>
</feature>
<feature type="transmembrane region" description="Helical" evidence="1">
    <location>
        <begin position="278"/>
        <end position="302"/>
    </location>
</feature>
<keyword evidence="1" id="KW-0472">Membrane</keyword>
<dbReference type="Proteomes" id="UP000192578">
    <property type="component" value="Unassembled WGS sequence"/>
</dbReference>
<comment type="caution">
    <text evidence="2">The sequence shown here is derived from an EMBL/GenBank/DDBJ whole genome shotgun (WGS) entry which is preliminary data.</text>
</comment>
<gene>
    <name evidence="2" type="ORF">BV898_17159</name>
</gene>
<evidence type="ECO:0000256" key="1">
    <source>
        <dbReference type="SAM" id="Phobius"/>
    </source>
</evidence>
<feature type="transmembrane region" description="Helical" evidence="1">
    <location>
        <begin position="32"/>
        <end position="54"/>
    </location>
</feature>
<sequence length="442" mass="49542">MGTIEFEGPFTVSQIPEMTDKKVTLFSRLLPLLRYSVPFFLFGIFFLDVSDWIVNQESTKAPSVTEAILEKQSRIITILAFVRSQCQYFLAASASLSYCIKQQKLHQCRIFLRQLHSNLISFTAERGVSHGRPGHPRRLPERVTFAWTILVFLACLHAFRFIYGTFIDMSNVFLQIDAKKYSGITLSTAVFDIAFGLVMLFAELVPLLLYAGFLYLCSLLTECSVMFNKVLRSVIEQVEMDWYEEGGSKERHGQQSFGEVLDGLSRTSRRIANALQELDGVVSGFIFTVLLGNCLLMASILARCFVSSSFAGVMSYVRYATIFVPPLLSMMLIVNVCAALHETQGESVRKWQDLVVARQSHRGLVVRSDEGEKLLTILHRTTNGHHSLTIAGTAHVTRSFGVSLVCGFVGLICFLIERSEHYETEAAVHDAKSLQLNCSASH</sequence>
<protein>
    <submittedName>
        <fullName evidence="2">Uncharacterized protein</fullName>
    </submittedName>
</protein>
<keyword evidence="1" id="KW-1133">Transmembrane helix</keyword>
<organism evidence="2 3">
    <name type="scientific">Hypsibius exemplaris</name>
    <name type="common">Freshwater tardigrade</name>
    <dbReference type="NCBI Taxonomy" id="2072580"/>
    <lineage>
        <taxon>Eukaryota</taxon>
        <taxon>Metazoa</taxon>
        <taxon>Ecdysozoa</taxon>
        <taxon>Tardigrada</taxon>
        <taxon>Eutardigrada</taxon>
        <taxon>Parachela</taxon>
        <taxon>Hypsibioidea</taxon>
        <taxon>Hypsibiidae</taxon>
        <taxon>Hypsibius</taxon>
    </lineage>
</organism>
<keyword evidence="3" id="KW-1185">Reference proteome</keyword>
<keyword evidence="1" id="KW-0812">Transmembrane</keyword>
<proteinExistence type="predicted"/>
<evidence type="ECO:0000313" key="2">
    <source>
        <dbReference type="EMBL" id="OWA52713.1"/>
    </source>
</evidence>
<feature type="transmembrane region" description="Helical" evidence="1">
    <location>
        <begin position="322"/>
        <end position="340"/>
    </location>
</feature>
<evidence type="ECO:0000313" key="3">
    <source>
        <dbReference type="Proteomes" id="UP000192578"/>
    </source>
</evidence>
<accession>A0A9X6RLR9</accession>
<feature type="transmembrane region" description="Helical" evidence="1">
    <location>
        <begin position="145"/>
        <end position="163"/>
    </location>
</feature>